<keyword evidence="2" id="KW-1185">Reference proteome</keyword>
<proteinExistence type="predicted"/>
<reference evidence="1" key="2">
    <citation type="journal article" date="2022" name="New Phytol.">
        <title>Evolutionary transition to the ectomycorrhizal habit in the genomes of a hyperdiverse lineage of mushroom-forming fungi.</title>
        <authorList>
            <person name="Looney B."/>
            <person name="Miyauchi S."/>
            <person name="Morin E."/>
            <person name="Drula E."/>
            <person name="Courty P.E."/>
            <person name="Kohler A."/>
            <person name="Kuo A."/>
            <person name="LaButti K."/>
            <person name="Pangilinan J."/>
            <person name="Lipzen A."/>
            <person name="Riley R."/>
            <person name="Andreopoulos W."/>
            <person name="He G."/>
            <person name="Johnson J."/>
            <person name="Nolan M."/>
            <person name="Tritt A."/>
            <person name="Barry K.W."/>
            <person name="Grigoriev I.V."/>
            <person name="Nagy L.G."/>
            <person name="Hibbett D."/>
            <person name="Henrissat B."/>
            <person name="Matheny P.B."/>
            <person name="Labbe J."/>
            <person name="Martin F.M."/>
        </authorList>
    </citation>
    <scope>NUCLEOTIDE SEQUENCE</scope>
    <source>
        <strain evidence="1">HHB10654</strain>
    </source>
</reference>
<dbReference type="EMBL" id="MU277192">
    <property type="protein sequence ID" value="KAI0066467.1"/>
    <property type="molecule type" value="Genomic_DNA"/>
</dbReference>
<accession>A0ACB8TDG9</accession>
<name>A0ACB8TDG9_9AGAM</name>
<evidence type="ECO:0000313" key="2">
    <source>
        <dbReference type="Proteomes" id="UP000814140"/>
    </source>
</evidence>
<comment type="caution">
    <text evidence="1">The sequence shown here is derived from an EMBL/GenBank/DDBJ whole genome shotgun (WGS) entry which is preliminary data.</text>
</comment>
<gene>
    <name evidence="1" type="ORF">BV25DRAFT_1820421</name>
</gene>
<organism evidence="1 2">
    <name type="scientific">Artomyces pyxidatus</name>
    <dbReference type="NCBI Taxonomy" id="48021"/>
    <lineage>
        <taxon>Eukaryota</taxon>
        <taxon>Fungi</taxon>
        <taxon>Dikarya</taxon>
        <taxon>Basidiomycota</taxon>
        <taxon>Agaricomycotina</taxon>
        <taxon>Agaricomycetes</taxon>
        <taxon>Russulales</taxon>
        <taxon>Auriscalpiaceae</taxon>
        <taxon>Artomyces</taxon>
    </lineage>
</organism>
<sequence>MPLDTPTSPAGLHTPPAMPPSASPLSPSGPDTPRLPSHIPLSISPDPPSGPSVTIHGSPRTPPPYYKTVPTLDPPQHYLRPPRPAVPAGPPLRVRGQHDRSAHPDTVLNNYLQATGQSQALRWQTSQLGPANTPMFSVNVILNDELMGTGHGATRAAARNDAARAALVRLGAMAE</sequence>
<reference evidence="1" key="1">
    <citation type="submission" date="2021-03" db="EMBL/GenBank/DDBJ databases">
        <authorList>
            <consortium name="DOE Joint Genome Institute"/>
            <person name="Ahrendt S."/>
            <person name="Looney B.P."/>
            <person name="Miyauchi S."/>
            <person name="Morin E."/>
            <person name="Drula E."/>
            <person name="Courty P.E."/>
            <person name="Chicoki N."/>
            <person name="Fauchery L."/>
            <person name="Kohler A."/>
            <person name="Kuo A."/>
            <person name="Labutti K."/>
            <person name="Pangilinan J."/>
            <person name="Lipzen A."/>
            <person name="Riley R."/>
            <person name="Andreopoulos W."/>
            <person name="He G."/>
            <person name="Johnson J."/>
            <person name="Barry K.W."/>
            <person name="Grigoriev I.V."/>
            <person name="Nagy L."/>
            <person name="Hibbett D."/>
            <person name="Henrissat B."/>
            <person name="Matheny P.B."/>
            <person name="Labbe J."/>
            <person name="Martin F."/>
        </authorList>
    </citation>
    <scope>NUCLEOTIDE SEQUENCE</scope>
    <source>
        <strain evidence="1">HHB10654</strain>
    </source>
</reference>
<protein>
    <submittedName>
        <fullName evidence="1">Uncharacterized protein</fullName>
    </submittedName>
</protein>
<dbReference type="Proteomes" id="UP000814140">
    <property type="component" value="Unassembled WGS sequence"/>
</dbReference>
<evidence type="ECO:0000313" key="1">
    <source>
        <dbReference type="EMBL" id="KAI0066467.1"/>
    </source>
</evidence>